<sequence>MRNLPDGWRRVGLAEITKEQTEKVGGRKSVTVLSSTKHRGLVPSDEYFKGRTIYSSDLAGYKAVRRGWFAYATNHLAEGSIGLQEAFDIACISPIYTVFSCVEGVYPPYLFRVLKSPDLLAAYRVHEQASVDRRGAVRYRDFGKIPIHIPPEHEQRRIVEVLDALDMQISTIDLVLDKLGFRHHGLSEAQMKSAEAKMMPLSAHLARPPKNGYSPKEVDEWTGLVALGLGCLTTQGFQPRQLKNVPVLDGRNASAMVNDGDLLMSRANTRELVGLAGVYRDVGMPCIYPDLMMKLIPLPTCRTEYLELHLRSDDIRRRIQAIAQGTSESMGKISGSEVQRLLVAIPSLAEQDRILKVVNTSQEGIELRKRERDKLALLKQGLAEDLLTGRMRVETAEAVLEGL</sequence>
<name>A0A4R4N8J1_9ACTN</name>
<protein>
    <submittedName>
        <fullName evidence="3">Restriction endonuclease subunit S</fullName>
    </submittedName>
</protein>
<dbReference type="Gene3D" id="3.90.220.20">
    <property type="entry name" value="DNA methylase specificity domains"/>
    <property type="match status" value="2"/>
</dbReference>
<evidence type="ECO:0000256" key="1">
    <source>
        <dbReference type="ARBA" id="ARBA00022747"/>
    </source>
</evidence>
<dbReference type="GO" id="GO:0003677">
    <property type="term" value="F:DNA binding"/>
    <property type="evidence" value="ECO:0007669"/>
    <property type="project" value="UniProtKB-KW"/>
</dbReference>
<keyword evidence="4" id="KW-1185">Reference proteome</keyword>
<dbReference type="PANTHER" id="PTHR30408">
    <property type="entry name" value="TYPE-1 RESTRICTION ENZYME ECOKI SPECIFICITY PROTEIN"/>
    <property type="match status" value="1"/>
</dbReference>
<dbReference type="InterPro" id="IPR052021">
    <property type="entry name" value="Type-I_RS_S_subunit"/>
</dbReference>
<reference evidence="3 4" key="1">
    <citation type="submission" date="2019-02" db="EMBL/GenBank/DDBJ databases">
        <title>Draft genome sequences of novel Actinobacteria.</title>
        <authorList>
            <person name="Sahin N."/>
            <person name="Ay H."/>
            <person name="Saygin H."/>
        </authorList>
    </citation>
    <scope>NUCLEOTIDE SEQUENCE [LARGE SCALE GENOMIC DNA]</scope>
    <source>
        <strain evidence="3 4">KC201</strain>
    </source>
</reference>
<comment type="caution">
    <text evidence="3">The sequence shown here is derived from an EMBL/GenBank/DDBJ whole genome shotgun (WGS) entry which is preliminary data.</text>
</comment>
<dbReference type="SUPFAM" id="SSF116734">
    <property type="entry name" value="DNA methylase specificity domain"/>
    <property type="match status" value="2"/>
</dbReference>
<evidence type="ECO:0000313" key="4">
    <source>
        <dbReference type="Proteomes" id="UP000295157"/>
    </source>
</evidence>
<organism evidence="3 4">
    <name type="scientific">Nonomuraea longispora</name>
    <dbReference type="NCBI Taxonomy" id="1848320"/>
    <lineage>
        <taxon>Bacteria</taxon>
        <taxon>Bacillati</taxon>
        <taxon>Actinomycetota</taxon>
        <taxon>Actinomycetes</taxon>
        <taxon>Streptosporangiales</taxon>
        <taxon>Streptosporangiaceae</taxon>
        <taxon>Nonomuraea</taxon>
    </lineage>
</organism>
<dbReference type="PANTHER" id="PTHR30408:SF12">
    <property type="entry name" value="TYPE I RESTRICTION ENZYME MJAVIII SPECIFICITY SUBUNIT"/>
    <property type="match status" value="1"/>
</dbReference>
<keyword evidence="1" id="KW-0680">Restriction system</keyword>
<dbReference type="EMBL" id="SMJZ01000116">
    <property type="protein sequence ID" value="TDC03247.1"/>
    <property type="molecule type" value="Genomic_DNA"/>
</dbReference>
<keyword evidence="3" id="KW-0378">Hydrolase</keyword>
<evidence type="ECO:0000313" key="3">
    <source>
        <dbReference type="EMBL" id="TDC03247.1"/>
    </source>
</evidence>
<dbReference type="RefSeq" id="WP_132336201.1">
    <property type="nucleotide sequence ID" value="NZ_SMJZ01000116.1"/>
</dbReference>
<gene>
    <name evidence="3" type="ORF">E1267_26875</name>
</gene>
<dbReference type="AlphaFoldDB" id="A0A4R4N8J1"/>
<dbReference type="InterPro" id="IPR044946">
    <property type="entry name" value="Restrct_endonuc_typeI_TRD_sf"/>
</dbReference>
<dbReference type="OrthoDB" id="3197085at2"/>
<keyword evidence="3" id="KW-0255">Endonuclease</keyword>
<dbReference type="Proteomes" id="UP000295157">
    <property type="component" value="Unassembled WGS sequence"/>
</dbReference>
<accession>A0A4R4N8J1</accession>
<dbReference type="GO" id="GO:0009307">
    <property type="term" value="P:DNA restriction-modification system"/>
    <property type="evidence" value="ECO:0007669"/>
    <property type="project" value="UniProtKB-KW"/>
</dbReference>
<keyword evidence="2" id="KW-0238">DNA-binding</keyword>
<evidence type="ECO:0000256" key="2">
    <source>
        <dbReference type="ARBA" id="ARBA00023125"/>
    </source>
</evidence>
<keyword evidence="3" id="KW-0540">Nuclease</keyword>
<proteinExistence type="predicted"/>
<dbReference type="GO" id="GO:0004519">
    <property type="term" value="F:endonuclease activity"/>
    <property type="evidence" value="ECO:0007669"/>
    <property type="project" value="UniProtKB-KW"/>
</dbReference>